<dbReference type="PROSITE" id="PS51257">
    <property type="entry name" value="PROKAR_LIPOPROTEIN"/>
    <property type="match status" value="1"/>
</dbReference>
<organism evidence="5 6">
    <name type="scientific">Azomonas agilis</name>
    <dbReference type="NCBI Taxonomy" id="116849"/>
    <lineage>
        <taxon>Bacteria</taxon>
        <taxon>Pseudomonadati</taxon>
        <taxon>Pseudomonadota</taxon>
        <taxon>Gammaproteobacteria</taxon>
        <taxon>Pseudomonadales</taxon>
        <taxon>Pseudomonadaceae</taxon>
        <taxon>Azomonas</taxon>
    </lineage>
</organism>
<dbReference type="OrthoDB" id="9793905at2"/>
<dbReference type="EMBL" id="VLKG01000002">
    <property type="protein sequence ID" value="TWH76720.1"/>
    <property type="molecule type" value="Genomic_DNA"/>
</dbReference>
<dbReference type="SUPFAM" id="SSF50814">
    <property type="entry name" value="Lipocalins"/>
    <property type="match status" value="1"/>
</dbReference>
<dbReference type="PIRSF" id="PIRSF036893">
    <property type="entry name" value="Lipocalin_ApoD"/>
    <property type="match status" value="1"/>
</dbReference>
<evidence type="ECO:0000256" key="1">
    <source>
        <dbReference type="ARBA" id="ARBA00006889"/>
    </source>
</evidence>
<sequence length="180" mass="20940">MRLLLSLLMMIILTGCNPDYGPNPPKTVDSVDLNRYQGTWYEIARLPMVYQRDCLQSEAQYQVIGKDELSVINRCRTDKGLIQEAEGTAWPQEEGQTSRFWVRFHNLISYLLPWMTRGHYWVLYLDPEYKMSLVGSPDHKFLWLLAREPQLSQADRDILLKVATEQGYDVKSLIWSGPAK</sequence>
<keyword evidence="2 3" id="KW-0449">Lipoprotein</keyword>
<proteinExistence type="inferred from homology"/>
<gene>
    <name evidence="5" type="ORF">LX59_00765</name>
</gene>
<dbReference type="PRINTS" id="PR01171">
    <property type="entry name" value="BCTLIPOCALIN"/>
</dbReference>
<evidence type="ECO:0000256" key="3">
    <source>
        <dbReference type="PIRSR" id="PIRSR036893-52"/>
    </source>
</evidence>
<dbReference type="RefSeq" id="WP_144570505.1">
    <property type="nucleotide sequence ID" value="NZ_VLKG01000002.1"/>
</dbReference>
<keyword evidence="2" id="KW-0998">Cell outer membrane</keyword>
<feature type="lipid moiety-binding region" description="S-diacylglycerol cysteine" evidence="3">
    <location>
        <position position="16"/>
    </location>
</feature>
<dbReference type="Pfam" id="PF08212">
    <property type="entry name" value="Lipocalin_2"/>
    <property type="match status" value="1"/>
</dbReference>
<comment type="similarity">
    <text evidence="1 2">Belongs to the calycin superfamily. Lipocalin family.</text>
</comment>
<dbReference type="GO" id="GO:0008289">
    <property type="term" value="F:lipid binding"/>
    <property type="evidence" value="ECO:0007669"/>
    <property type="project" value="UniProtKB-UniRule"/>
</dbReference>
<evidence type="ECO:0000313" key="5">
    <source>
        <dbReference type="EMBL" id="TWH76720.1"/>
    </source>
</evidence>
<dbReference type="InterPro" id="IPR000566">
    <property type="entry name" value="Lipocln_cytosolic_FA-bd_dom"/>
</dbReference>
<dbReference type="InterPro" id="IPR022272">
    <property type="entry name" value="Lipocalin_CS"/>
</dbReference>
<feature type="lipid moiety-binding region" description="N-palmitoyl cysteine" evidence="3">
    <location>
        <position position="16"/>
    </location>
</feature>
<dbReference type="PROSITE" id="PS00213">
    <property type="entry name" value="LIPOCALIN"/>
    <property type="match status" value="1"/>
</dbReference>
<dbReference type="PANTHER" id="PTHR10612:SF34">
    <property type="entry name" value="APOLIPOPROTEIN D"/>
    <property type="match status" value="1"/>
</dbReference>
<evidence type="ECO:0000259" key="4">
    <source>
        <dbReference type="Pfam" id="PF08212"/>
    </source>
</evidence>
<keyword evidence="6" id="KW-1185">Reference proteome</keyword>
<keyword evidence="2" id="KW-0446">Lipid-binding</keyword>
<evidence type="ECO:0000313" key="6">
    <source>
        <dbReference type="Proteomes" id="UP000319627"/>
    </source>
</evidence>
<dbReference type="GO" id="GO:0006950">
    <property type="term" value="P:response to stress"/>
    <property type="evidence" value="ECO:0007669"/>
    <property type="project" value="UniProtKB-ARBA"/>
</dbReference>
<dbReference type="Proteomes" id="UP000319627">
    <property type="component" value="Unassembled WGS sequence"/>
</dbReference>
<feature type="domain" description="Lipocalin/cytosolic fatty-acid binding" evidence="4">
    <location>
        <begin position="31"/>
        <end position="176"/>
    </location>
</feature>
<accession>A0A562J0T9</accession>
<dbReference type="AlphaFoldDB" id="A0A562J0T9"/>
<dbReference type="InterPro" id="IPR002446">
    <property type="entry name" value="Lipocalin_bac"/>
</dbReference>
<dbReference type="InterPro" id="IPR012674">
    <property type="entry name" value="Calycin"/>
</dbReference>
<protein>
    <recommendedName>
        <fullName evidence="2">Outer membrane lipoprotein Blc</fullName>
    </recommendedName>
</protein>
<dbReference type="InterPro" id="IPR022271">
    <property type="entry name" value="Lipocalin_ApoD"/>
</dbReference>
<dbReference type="PANTHER" id="PTHR10612">
    <property type="entry name" value="APOLIPOPROTEIN D"/>
    <property type="match status" value="1"/>
</dbReference>
<comment type="subunit">
    <text evidence="2">Homodimer.</text>
</comment>
<keyword evidence="3" id="KW-0564">Palmitate</keyword>
<keyword evidence="2" id="KW-0472">Membrane</keyword>
<comment type="function">
    <text evidence="2">Involved in the storage or transport of lipids necessary for membrane maintenance under stressful conditions. Displays a binding preference for lysophospholipids.</text>
</comment>
<dbReference type="CDD" id="cd19438">
    <property type="entry name" value="lipocalin_Blc-like"/>
    <property type="match status" value="1"/>
</dbReference>
<reference evidence="5 6" key="1">
    <citation type="submission" date="2019-07" db="EMBL/GenBank/DDBJ databases">
        <title>Genomic Encyclopedia of Type Strains, Phase I: the one thousand microbial genomes (KMG-I) project.</title>
        <authorList>
            <person name="Kyrpides N."/>
        </authorList>
    </citation>
    <scope>NUCLEOTIDE SEQUENCE [LARGE SCALE GENOMIC DNA]</scope>
    <source>
        <strain evidence="5 6">DSM 375</strain>
    </source>
</reference>
<name>A0A562J0T9_9GAMM</name>
<comment type="caution">
    <text evidence="5">The sequence shown here is derived from an EMBL/GenBank/DDBJ whole genome shotgun (WGS) entry which is preliminary data.</text>
</comment>
<comment type="subcellular location">
    <subcellularLocation>
        <location evidence="2">Cell outer membrane</location>
    </subcellularLocation>
</comment>
<dbReference type="InterPro" id="IPR047202">
    <property type="entry name" value="Lipocalin_Blc-like_dom"/>
</dbReference>
<dbReference type="Gene3D" id="2.40.128.20">
    <property type="match status" value="1"/>
</dbReference>
<dbReference type="GO" id="GO:0009279">
    <property type="term" value="C:cell outer membrane"/>
    <property type="evidence" value="ECO:0007669"/>
    <property type="project" value="UniProtKB-SubCell"/>
</dbReference>
<evidence type="ECO:0000256" key="2">
    <source>
        <dbReference type="PIRNR" id="PIRNR036893"/>
    </source>
</evidence>